<feature type="compositionally biased region" description="Polar residues" evidence="6">
    <location>
        <begin position="140"/>
        <end position="150"/>
    </location>
</feature>
<feature type="compositionally biased region" description="Low complexity" evidence="6">
    <location>
        <begin position="2109"/>
        <end position="2123"/>
    </location>
</feature>
<feature type="region of interest" description="Disordered" evidence="6">
    <location>
        <begin position="1534"/>
        <end position="1574"/>
    </location>
</feature>
<comment type="caution">
    <text evidence="8">The sequence shown here is derived from an EMBL/GenBank/DDBJ whole genome shotgun (WGS) entry which is preliminary data.</text>
</comment>
<dbReference type="OrthoDB" id="6287100at2759"/>
<evidence type="ECO:0000313" key="8">
    <source>
        <dbReference type="EMBL" id="KAG5443487.1"/>
    </source>
</evidence>
<evidence type="ECO:0000256" key="2">
    <source>
        <dbReference type="ARBA" id="ARBA00008371"/>
    </source>
</evidence>
<dbReference type="InterPro" id="IPR026736">
    <property type="entry name" value="Virilizer"/>
</dbReference>
<dbReference type="GO" id="GO:0036396">
    <property type="term" value="C:RNA N6-methyladenosine methyltransferase complex"/>
    <property type="evidence" value="ECO:0007669"/>
    <property type="project" value="TreeGrafter"/>
</dbReference>
<feature type="region of interest" description="Disordered" evidence="6">
    <location>
        <begin position="131"/>
        <end position="150"/>
    </location>
</feature>
<dbReference type="GO" id="GO:0006397">
    <property type="term" value="P:mRNA processing"/>
    <property type="evidence" value="ECO:0007669"/>
    <property type="project" value="UniProtKB-KW"/>
</dbReference>
<evidence type="ECO:0000259" key="7">
    <source>
        <dbReference type="Pfam" id="PF15912"/>
    </source>
</evidence>
<feature type="compositionally biased region" description="Basic and acidic residues" evidence="6">
    <location>
        <begin position="986"/>
        <end position="1001"/>
    </location>
</feature>
<keyword evidence="3" id="KW-0507">mRNA processing</keyword>
<feature type="domain" description="Virilizer N-terminal" evidence="7">
    <location>
        <begin position="14"/>
        <end position="270"/>
    </location>
</feature>
<reference evidence="8 9" key="1">
    <citation type="journal article" date="2018" name="Biotechnol. Adv.">
        <title>Improved genomic resources and new bioinformatic workflow for the carcinogenic parasite Clonorchis sinensis: Biotechnological implications.</title>
        <authorList>
            <person name="Wang D."/>
            <person name="Korhonen P.K."/>
            <person name="Gasser R.B."/>
            <person name="Young N.D."/>
        </authorList>
    </citation>
    <scope>NUCLEOTIDE SEQUENCE [LARGE SCALE GENOMIC DNA]</scope>
    <source>
        <strain evidence="8">Cs-k2</strain>
    </source>
</reference>
<protein>
    <recommendedName>
        <fullName evidence="7">Virilizer N-terminal domain-containing protein</fullName>
    </recommendedName>
</protein>
<keyword evidence="9" id="KW-1185">Reference proteome</keyword>
<feature type="compositionally biased region" description="Polar residues" evidence="6">
    <location>
        <begin position="164"/>
        <end position="183"/>
    </location>
</feature>
<gene>
    <name evidence="8" type="ORF">CSKR_101046</name>
</gene>
<keyword evidence="4" id="KW-0508">mRNA splicing</keyword>
<evidence type="ECO:0000256" key="1">
    <source>
        <dbReference type="ARBA" id="ARBA00004123"/>
    </source>
</evidence>
<evidence type="ECO:0000256" key="5">
    <source>
        <dbReference type="ARBA" id="ARBA00023242"/>
    </source>
</evidence>
<feature type="compositionally biased region" description="Pro residues" evidence="6">
    <location>
        <begin position="351"/>
        <end position="366"/>
    </location>
</feature>
<reference evidence="8 9" key="2">
    <citation type="journal article" date="2021" name="Genomics">
        <title>High-quality reference genome for Clonorchis sinensis.</title>
        <authorList>
            <person name="Young N.D."/>
            <person name="Stroehlein A.J."/>
            <person name="Kinkar L."/>
            <person name="Wang T."/>
            <person name="Sohn W.M."/>
            <person name="Chang B.C.H."/>
            <person name="Kaur P."/>
            <person name="Weisz D."/>
            <person name="Dudchenko O."/>
            <person name="Aiden E.L."/>
            <person name="Korhonen P.K."/>
            <person name="Gasser R.B."/>
        </authorList>
    </citation>
    <scope>NUCLEOTIDE SEQUENCE [LARGE SCALE GENOMIC DNA]</scope>
    <source>
        <strain evidence="8">Cs-k2</strain>
    </source>
</reference>
<feature type="region of interest" description="Disordered" evidence="6">
    <location>
        <begin position="332"/>
        <end position="366"/>
    </location>
</feature>
<dbReference type="GO" id="GO:0003723">
    <property type="term" value="F:RNA binding"/>
    <property type="evidence" value="ECO:0007669"/>
    <property type="project" value="TreeGrafter"/>
</dbReference>
<evidence type="ECO:0000256" key="3">
    <source>
        <dbReference type="ARBA" id="ARBA00022664"/>
    </source>
</evidence>
<evidence type="ECO:0000313" key="9">
    <source>
        <dbReference type="Proteomes" id="UP000286415"/>
    </source>
</evidence>
<dbReference type="GO" id="GO:0005634">
    <property type="term" value="C:nucleus"/>
    <property type="evidence" value="ECO:0007669"/>
    <property type="project" value="UniProtKB-SubCell"/>
</dbReference>
<feature type="compositionally biased region" description="Low complexity" evidence="6">
    <location>
        <begin position="767"/>
        <end position="783"/>
    </location>
</feature>
<comment type="subcellular location">
    <subcellularLocation>
        <location evidence="1">Nucleus</location>
    </subcellularLocation>
</comment>
<dbReference type="EMBL" id="NIRI02000056">
    <property type="protein sequence ID" value="KAG5443487.1"/>
    <property type="molecule type" value="Genomic_DNA"/>
</dbReference>
<feature type="compositionally biased region" description="Low complexity" evidence="6">
    <location>
        <begin position="184"/>
        <end position="199"/>
    </location>
</feature>
<accession>A0A8T1M2B5</accession>
<keyword evidence="5" id="KW-0539">Nucleus</keyword>
<feature type="compositionally biased region" description="Basic and acidic residues" evidence="6">
    <location>
        <begin position="206"/>
        <end position="224"/>
    </location>
</feature>
<feature type="region of interest" description="Disordered" evidence="6">
    <location>
        <begin position="763"/>
        <end position="786"/>
    </location>
</feature>
<feature type="region of interest" description="Disordered" evidence="6">
    <location>
        <begin position="979"/>
        <end position="1012"/>
    </location>
</feature>
<feature type="region of interest" description="Disordered" evidence="6">
    <location>
        <begin position="164"/>
        <end position="237"/>
    </location>
</feature>
<evidence type="ECO:0000256" key="6">
    <source>
        <dbReference type="SAM" id="MobiDB-lite"/>
    </source>
</evidence>
<feature type="region of interest" description="Disordered" evidence="6">
    <location>
        <begin position="2061"/>
        <end position="2143"/>
    </location>
</feature>
<dbReference type="PANTHER" id="PTHR23185">
    <property type="entry name" value="PROTEIN VIRILIZER HOMOLOG"/>
    <property type="match status" value="1"/>
</dbReference>
<dbReference type="PANTHER" id="PTHR23185:SF0">
    <property type="entry name" value="PROTEIN VIRILIZER HOMOLOG"/>
    <property type="match status" value="1"/>
</dbReference>
<dbReference type="Pfam" id="PF15912">
    <property type="entry name" value="VIR_N"/>
    <property type="match status" value="1"/>
</dbReference>
<dbReference type="InterPro" id="IPR031801">
    <property type="entry name" value="VIR_N"/>
</dbReference>
<dbReference type="Proteomes" id="UP000286415">
    <property type="component" value="Unassembled WGS sequence"/>
</dbReference>
<dbReference type="GO" id="GO:0008380">
    <property type="term" value="P:RNA splicing"/>
    <property type="evidence" value="ECO:0007669"/>
    <property type="project" value="UniProtKB-KW"/>
</dbReference>
<name>A0A8T1M2B5_CLOSI</name>
<sequence>MSSSSILFLIIINQENTDCVRFKSGVQLLELRILPFGSVVESNLSDEAIIGATNPASFDVTLYSNSRTNCVVLQNIISHHFDEKNGINCITLKEPVHSNFLLFRGRYSTLTVAIFGIPALSLNQTLPPETNLSVPPPQLGLTTSASSAPTYQTTENPIFVQSAATAPASSTDVQPSWSGESAGSLSQQKQPPSQSKQLSIDTVISRNERPHTPFTADEEKKDDISEPQQDGGGLYEDGEIQDIDYEEISSNEEIFSDADDADLAEEERHSTDLFRENDPYLNRCFWRFNPWTMAAKGETGSANERLRIPDPTMTLFQFHCWLLGRSEQADLERLEEKATASPDEDAQDRTPAPPVDGPPRLPPPPSDINVCATSAQYLLSLIQRFGPSLNAPLQEDWVEAMENLEQHLAPGLAFLYQSDKQSFQVVTEALIIWVYAGLDLSTALRQLNSACIVRHLMAGVKLTGLVTGTICSQVAWSLLYPSLPTTLKGTESHLDILQVQHLLLNLLESPLITTPLRLVICRALDQTTRLSVGMDAFLGRECHVPAVDGNSSPSKVTVPLAEETMMDVADPQSRIDVGQLETVGDIQVASTTVQENNQVTEVGDIANEKGDTEQELESVGCMSSANRTPYQRLVFLFSASRNARVTHAYQCLLNKIHAYELFLEFHELIKTLRNAGLEGDSPQEWFKLEHKLASYLSELAKILQNAEEILANPRTRLPCPMLLEEGKRVCHDPYPDLCSLMDSTSFLEDMAWLAGKFSRVEPEQLEPMDTTGPTDPSTTSYPSAPEPNLFSSTCRIHRSQAIWSCFERLLSIMFSEVNSLLLLASRPEPTTLLLHSLLTDELHSIELDGTGLEEMIVDRLVLGLELAYKLETVRYVDLLIDCTRKKGILSAVSHLSLPMEDRVKLEPTLRNALFGLARLCTSSLGSVTFGLTNTELVETVKSIISSSAPVWVADVLTMDDYFSPLLMLVEAFANSEANASTSTRTKSSDNLKENESAEKAADVMPSAPSDPVPAGGIRATLRQLIFNPLELSVLVNTIVLTVLRHSDRMGYLDRYGPRLAQLVTAEHLWEEHLDESAALNALTRLESFSRSAAPLLRWLRDCPTRPAAMNLITMCDAQPLSADAFIWFLNQLKPVITELEEALDSLLGLEVADDLVNAAGSITSSSAGRKQLPNQGIIAGRSLPPAGLLLLRVIRTHVCGSPPSKDVLPFTARPEQQVVLGRNLALIELFSANGLHKLSSLLQKLSDYFLLQCQALVCQASCSLDLLGISTLNSNISLVFGMLEAAVHLVSQLLITILRVRGEEFRDMTPVRPFCFSWMLEAAVHLVSQLLITILRVRGEEFRDMTPVRPLCHAYATTIYAIASPGPAANQLRRLRKTAVAGLLAYGAGSMPTNLSVKDIEKSPWVSVCREVISFTIAAPLNYLPGLKLLLELLPLPLPIYTIEPLDDAKQKKLRSARDQWSVYLIGLAPELTGLVELLGGTDPIQSNPLYTALQQLITRLADLGYPCATFLATSCLDSLFAVWDELTEEQRKLPSSTAVADGSNAEDSDKASNPARLETTTTTTVSASRGETSLSAMTADNSQTTVTVRTPSARLMLHSVISSETDINVELSTSTDPMALTTGVQPNSCKFTDLDDPSELASALSLFYANLQVPACRFALLYLLRQSYVPRDLSARGSKPTEESQQKQERIRKCQLLTLADSILSVCSEKPQHVRVQMLLLKCLALLVSPSLALNGFTNSGDEHLLWDGHHQVCNEVKLVEGLPDNAFCQELITILVKHVITPERDMTTLPSALLPLLLLSQHDSGFLLVQSALDSPVAQLNGQHLFANMVQRVNDCFSAENPDCQATLAGCLSLLQSLLVGRTTLPLTFSPESSGTEMNHMMNKLRRLHISGARVRDWLGWSSGGDEGKPVRDLHALLEMLADDEPSLEYLRSGMKNLLSLLSEEFDVPACEDSALDSSALPKPRPIEELFASRPDFVSLLTSSASVSEEEYRRMLIARWCLYNRFSSSRSIVDVPGDTSDSVPYLVTCNLSELAAGHCNTPSIRDELLKCGRQRDSAETAIRHQKRRRGQTSIIETGRTSKKFVAPMRGRGFMLRAGPGTSGGSTGTSNSGSAGSISGSSRLDPFRSRPLNTSRPPSLHVDDFTKLVKDDTVIEDVSRSRLYRDGRNFRGRGSRINSGRGASTNVNSSGALHPTLPFAFGVPALNPLSATALLPGWPNMARTFPLFPSNLDSRNTPGRRDRPLR</sequence>
<proteinExistence type="inferred from homology"/>
<comment type="similarity">
    <text evidence="2">Belongs to the vir family.</text>
</comment>
<organism evidence="8 9">
    <name type="scientific">Clonorchis sinensis</name>
    <name type="common">Chinese liver fluke</name>
    <dbReference type="NCBI Taxonomy" id="79923"/>
    <lineage>
        <taxon>Eukaryota</taxon>
        <taxon>Metazoa</taxon>
        <taxon>Spiralia</taxon>
        <taxon>Lophotrochozoa</taxon>
        <taxon>Platyhelminthes</taxon>
        <taxon>Trematoda</taxon>
        <taxon>Digenea</taxon>
        <taxon>Opisthorchiida</taxon>
        <taxon>Opisthorchiata</taxon>
        <taxon>Opisthorchiidae</taxon>
        <taxon>Clonorchis</taxon>
    </lineage>
</organism>
<evidence type="ECO:0000256" key="4">
    <source>
        <dbReference type="ARBA" id="ARBA00023187"/>
    </source>
</evidence>